<accession>A0A9P0Q5R0</accession>
<gene>
    <name evidence="1" type="ORF">ACAOBT_LOCUS29596</name>
</gene>
<evidence type="ECO:0000313" key="2">
    <source>
        <dbReference type="Proteomes" id="UP001152888"/>
    </source>
</evidence>
<keyword evidence="2" id="KW-1185">Reference proteome</keyword>
<comment type="caution">
    <text evidence="1">The sequence shown here is derived from an EMBL/GenBank/DDBJ whole genome shotgun (WGS) entry which is preliminary data.</text>
</comment>
<organism evidence="1 2">
    <name type="scientific">Acanthoscelides obtectus</name>
    <name type="common">Bean weevil</name>
    <name type="synonym">Bruchus obtectus</name>
    <dbReference type="NCBI Taxonomy" id="200917"/>
    <lineage>
        <taxon>Eukaryota</taxon>
        <taxon>Metazoa</taxon>
        <taxon>Ecdysozoa</taxon>
        <taxon>Arthropoda</taxon>
        <taxon>Hexapoda</taxon>
        <taxon>Insecta</taxon>
        <taxon>Pterygota</taxon>
        <taxon>Neoptera</taxon>
        <taxon>Endopterygota</taxon>
        <taxon>Coleoptera</taxon>
        <taxon>Polyphaga</taxon>
        <taxon>Cucujiformia</taxon>
        <taxon>Chrysomeloidea</taxon>
        <taxon>Chrysomelidae</taxon>
        <taxon>Bruchinae</taxon>
        <taxon>Bruchini</taxon>
        <taxon>Acanthoscelides</taxon>
    </lineage>
</organism>
<dbReference type="EMBL" id="CAKOFQ010007743">
    <property type="protein sequence ID" value="CAH2007345.1"/>
    <property type="molecule type" value="Genomic_DNA"/>
</dbReference>
<sequence length="78" mass="9153">MIYDIKPFIKNLEFWEQNQAFSCFKDFNEIAIMAQFAVSPFMEIDIQQFATSVTQNFSEDIAAIDICLEYKMYLTSSK</sequence>
<name>A0A9P0Q5R0_ACAOB</name>
<reference evidence="1" key="1">
    <citation type="submission" date="2022-03" db="EMBL/GenBank/DDBJ databases">
        <authorList>
            <person name="Sayadi A."/>
        </authorList>
    </citation>
    <scope>NUCLEOTIDE SEQUENCE</scope>
</reference>
<proteinExistence type="predicted"/>
<evidence type="ECO:0000313" key="1">
    <source>
        <dbReference type="EMBL" id="CAH2007345.1"/>
    </source>
</evidence>
<dbReference type="Proteomes" id="UP001152888">
    <property type="component" value="Unassembled WGS sequence"/>
</dbReference>
<dbReference type="OrthoDB" id="6772448at2759"/>
<dbReference type="AlphaFoldDB" id="A0A9P0Q5R0"/>
<protein>
    <submittedName>
        <fullName evidence="1">Uncharacterized protein</fullName>
    </submittedName>
</protein>